<evidence type="ECO:0000313" key="1">
    <source>
        <dbReference type="EMBL" id="TQV76856.1"/>
    </source>
</evidence>
<proteinExistence type="predicted"/>
<dbReference type="Proteomes" id="UP000317839">
    <property type="component" value="Unassembled WGS sequence"/>
</dbReference>
<sequence length="129" mass="14933">MDRQEFARRFSERQLSYLSTIEALSKNKDITWHSYFSYAHVEDVGSVSMVLKKDKTGPESKNLEELNSYIKFLTGDGFSLEVLVEWSLDSCIYHVASWEDDEEPDWPQDINGGFVLRWLPVKDSDSLGM</sequence>
<organism evidence="1 2">
    <name type="scientific">Aliikangiella marina</name>
    <dbReference type="NCBI Taxonomy" id="1712262"/>
    <lineage>
        <taxon>Bacteria</taxon>
        <taxon>Pseudomonadati</taxon>
        <taxon>Pseudomonadota</taxon>
        <taxon>Gammaproteobacteria</taxon>
        <taxon>Oceanospirillales</taxon>
        <taxon>Pleioneaceae</taxon>
        <taxon>Aliikangiella</taxon>
    </lineage>
</organism>
<protein>
    <submittedName>
        <fullName evidence="1">Uncharacterized protein</fullName>
    </submittedName>
</protein>
<name>A0A545TI41_9GAMM</name>
<gene>
    <name evidence="1" type="ORF">FLL45_02555</name>
</gene>
<dbReference type="AlphaFoldDB" id="A0A545TI41"/>
<keyword evidence="2" id="KW-1185">Reference proteome</keyword>
<dbReference type="EMBL" id="VIKR01000001">
    <property type="protein sequence ID" value="TQV76856.1"/>
    <property type="molecule type" value="Genomic_DNA"/>
</dbReference>
<accession>A0A545TI41</accession>
<dbReference type="RefSeq" id="WP_142888216.1">
    <property type="nucleotide sequence ID" value="NZ_VIKR01000001.1"/>
</dbReference>
<evidence type="ECO:0000313" key="2">
    <source>
        <dbReference type="Proteomes" id="UP000317839"/>
    </source>
</evidence>
<comment type="caution">
    <text evidence="1">The sequence shown here is derived from an EMBL/GenBank/DDBJ whole genome shotgun (WGS) entry which is preliminary data.</text>
</comment>
<reference evidence="1 2" key="1">
    <citation type="submission" date="2019-06" db="EMBL/GenBank/DDBJ databases">
        <title>Draft genome of Aliikangiella marina GYP-15.</title>
        <authorList>
            <person name="Wang G."/>
        </authorList>
    </citation>
    <scope>NUCLEOTIDE SEQUENCE [LARGE SCALE GENOMIC DNA]</scope>
    <source>
        <strain evidence="1 2">GYP-15</strain>
    </source>
</reference>